<evidence type="ECO:0000313" key="1">
    <source>
        <dbReference type="EMBL" id="QDV04807.1"/>
    </source>
</evidence>
<dbReference type="EMBL" id="CP036434">
    <property type="protein sequence ID" value="QDV04807.1"/>
    <property type="molecule type" value="Genomic_DNA"/>
</dbReference>
<dbReference type="AlphaFoldDB" id="A0A518EL38"/>
<reference evidence="1 2" key="1">
    <citation type="submission" date="2019-02" db="EMBL/GenBank/DDBJ databases">
        <title>Deep-cultivation of Planctomycetes and their phenomic and genomic characterization uncovers novel biology.</title>
        <authorList>
            <person name="Wiegand S."/>
            <person name="Jogler M."/>
            <person name="Boedeker C."/>
            <person name="Pinto D."/>
            <person name="Vollmers J."/>
            <person name="Rivas-Marin E."/>
            <person name="Kohn T."/>
            <person name="Peeters S.H."/>
            <person name="Heuer A."/>
            <person name="Rast P."/>
            <person name="Oberbeckmann S."/>
            <person name="Bunk B."/>
            <person name="Jeske O."/>
            <person name="Meyerdierks A."/>
            <person name="Storesund J.E."/>
            <person name="Kallscheuer N."/>
            <person name="Luecker S."/>
            <person name="Lage O.M."/>
            <person name="Pohl T."/>
            <person name="Merkel B.J."/>
            <person name="Hornburger P."/>
            <person name="Mueller R.-W."/>
            <person name="Bruemmer F."/>
            <person name="Labrenz M."/>
            <person name="Spormann A.M."/>
            <person name="Op den Camp H."/>
            <person name="Overmann J."/>
            <person name="Amann R."/>
            <person name="Jetten M.S.M."/>
            <person name="Mascher T."/>
            <person name="Medema M.H."/>
            <person name="Devos D.P."/>
            <person name="Kaster A.-K."/>
            <person name="Ovreas L."/>
            <person name="Rohde M."/>
            <person name="Galperin M.Y."/>
            <person name="Jogler C."/>
        </authorList>
    </citation>
    <scope>NUCLEOTIDE SEQUENCE [LARGE SCALE GENOMIC DNA]</scope>
    <source>
        <strain evidence="1 2">Poly30</strain>
    </source>
</reference>
<dbReference type="PROSITE" id="PS51257">
    <property type="entry name" value="PROKAR_LIPOPROTEIN"/>
    <property type="match status" value="1"/>
</dbReference>
<evidence type="ECO:0008006" key="3">
    <source>
        <dbReference type="Google" id="ProtNLM"/>
    </source>
</evidence>
<dbReference type="RefSeq" id="WP_145194251.1">
    <property type="nucleotide sequence ID" value="NZ_CP036434.1"/>
</dbReference>
<sequence>MKDTFFLTVLALVSCAGPVPIGHVAPPGIDVVFGGNTASSNETFATTCGAVLVLPDEDTGERWVEFDVSIPSSGTYRMEIVNVFAVGTLWVEDLTGPASSSPHGITGPIEVDHTIGISGSVEPPYSPARDVILKAGAHRMRLNADAPEFLVYGVRFSAE</sequence>
<dbReference type="Proteomes" id="UP000320390">
    <property type="component" value="Chromosome"/>
</dbReference>
<gene>
    <name evidence="1" type="ORF">Poly30_03000</name>
</gene>
<proteinExistence type="predicted"/>
<organism evidence="1 2">
    <name type="scientific">Saltatorellus ferox</name>
    <dbReference type="NCBI Taxonomy" id="2528018"/>
    <lineage>
        <taxon>Bacteria</taxon>
        <taxon>Pseudomonadati</taxon>
        <taxon>Planctomycetota</taxon>
        <taxon>Planctomycetia</taxon>
        <taxon>Planctomycetia incertae sedis</taxon>
        <taxon>Saltatorellus</taxon>
    </lineage>
</organism>
<evidence type="ECO:0000313" key="2">
    <source>
        <dbReference type="Proteomes" id="UP000320390"/>
    </source>
</evidence>
<name>A0A518EL38_9BACT</name>
<protein>
    <recommendedName>
        <fullName evidence="3">Carbohydrate binding module (Family 6)</fullName>
    </recommendedName>
</protein>
<keyword evidence="2" id="KW-1185">Reference proteome</keyword>
<accession>A0A518EL38</accession>